<evidence type="ECO:0000259" key="1">
    <source>
        <dbReference type="PROSITE" id="PS50853"/>
    </source>
</evidence>
<sequence>MRVIVVTQACSLSTALSDPVNVRITSVTATSVNLAWEPASTGSGYAVTTSDASIPAVVIGDRNTVTATINGLEVCRQYVFTVRTTDGASTSTGVTTTGRPRKFPSLAI</sequence>
<dbReference type="SMART" id="SM00060">
    <property type="entry name" value="FN3"/>
    <property type="match status" value="1"/>
</dbReference>
<dbReference type="EMBL" id="CAAALY010032433">
    <property type="protein sequence ID" value="VEL17395.1"/>
    <property type="molecule type" value="Genomic_DNA"/>
</dbReference>
<dbReference type="InterPro" id="IPR013783">
    <property type="entry name" value="Ig-like_fold"/>
</dbReference>
<comment type="caution">
    <text evidence="2">The sequence shown here is derived from an EMBL/GenBank/DDBJ whole genome shotgun (WGS) entry which is preliminary data.</text>
</comment>
<dbReference type="InterPro" id="IPR036116">
    <property type="entry name" value="FN3_sf"/>
</dbReference>
<reference evidence="2" key="1">
    <citation type="submission" date="2018-11" db="EMBL/GenBank/DDBJ databases">
        <authorList>
            <consortium name="Pathogen Informatics"/>
        </authorList>
    </citation>
    <scope>NUCLEOTIDE SEQUENCE</scope>
</reference>
<dbReference type="Proteomes" id="UP000784294">
    <property type="component" value="Unassembled WGS sequence"/>
</dbReference>
<dbReference type="AlphaFoldDB" id="A0A448WQ65"/>
<organism evidence="2 3">
    <name type="scientific">Protopolystoma xenopodis</name>
    <dbReference type="NCBI Taxonomy" id="117903"/>
    <lineage>
        <taxon>Eukaryota</taxon>
        <taxon>Metazoa</taxon>
        <taxon>Spiralia</taxon>
        <taxon>Lophotrochozoa</taxon>
        <taxon>Platyhelminthes</taxon>
        <taxon>Monogenea</taxon>
        <taxon>Polyopisthocotylea</taxon>
        <taxon>Polystomatidea</taxon>
        <taxon>Polystomatidae</taxon>
        <taxon>Protopolystoma</taxon>
    </lineage>
</organism>
<dbReference type="Gene3D" id="2.60.40.10">
    <property type="entry name" value="Immunoglobulins"/>
    <property type="match status" value="1"/>
</dbReference>
<dbReference type="InterPro" id="IPR003961">
    <property type="entry name" value="FN3_dom"/>
</dbReference>
<name>A0A448WQ65_9PLAT</name>
<proteinExistence type="predicted"/>
<keyword evidence="3" id="KW-1185">Reference proteome</keyword>
<evidence type="ECO:0000313" key="2">
    <source>
        <dbReference type="EMBL" id="VEL17395.1"/>
    </source>
</evidence>
<dbReference type="Pfam" id="PF00041">
    <property type="entry name" value="fn3"/>
    <property type="match status" value="1"/>
</dbReference>
<accession>A0A448WQ65</accession>
<dbReference type="PROSITE" id="PS50853">
    <property type="entry name" value="FN3"/>
    <property type="match status" value="1"/>
</dbReference>
<evidence type="ECO:0000313" key="3">
    <source>
        <dbReference type="Proteomes" id="UP000784294"/>
    </source>
</evidence>
<feature type="domain" description="Fibronectin type-III" evidence="1">
    <location>
        <begin position="18"/>
        <end position="106"/>
    </location>
</feature>
<dbReference type="SUPFAM" id="SSF49265">
    <property type="entry name" value="Fibronectin type III"/>
    <property type="match status" value="1"/>
</dbReference>
<gene>
    <name evidence="2" type="ORF">PXEA_LOCUS10835</name>
</gene>
<dbReference type="CDD" id="cd00063">
    <property type="entry name" value="FN3"/>
    <property type="match status" value="1"/>
</dbReference>
<protein>
    <recommendedName>
        <fullName evidence="1">Fibronectin type-III domain-containing protein</fullName>
    </recommendedName>
</protein>